<dbReference type="RefSeq" id="WP_136934948.1">
    <property type="nucleotide sequence ID" value="NZ_SSMQ01000076.1"/>
</dbReference>
<organism evidence="1 2">
    <name type="scientific">Polyangium fumosum</name>
    <dbReference type="NCBI Taxonomy" id="889272"/>
    <lineage>
        <taxon>Bacteria</taxon>
        <taxon>Pseudomonadati</taxon>
        <taxon>Myxococcota</taxon>
        <taxon>Polyangia</taxon>
        <taxon>Polyangiales</taxon>
        <taxon>Polyangiaceae</taxon>
        <taxon>Polyangium</taxon>
    </lineage>
</organism>
<gene>
    <name evidence="1" type="ORF">E8A74_42935</name>
</gene>
<protein>
    <submittedName>
        <fullName evidence="1">Uncharacterized protein</fullName>
    </submittedName>
</protein>
<keyword evidence="2" id="KW-1185">Reference proteome</keyword>
<sequence length="528" mass="57874">MSAQIPSGPFFVPPYVPEHGGVDFLGLRQANLEMMATCLPGINNVTVHVRPFSLLSWIHWKFHELAAAAGQKQIFGERFSEFRERVEVLFTWGHVRNGIGGIPGTTAKPPMTDDGAAVPLTFAAWKRSYENTSLMAAVQYGPASKTVGGLGFLDPVGGGFHRACGEGVRLAEAIDETLASCASTHLLGLEPGKGTEEDATNLFPGWSVLTPTMAEQASFRKAFFDEGAVGEESEMGWRSATLALAFAVLTWAERPLSLDEIRRAMVYARLPDHAPLVVPERLHTARLRWTALQVRQTQRLAHECLLVWLERRIARGDRDSEMMVRVAMLAIEEILGEDAANFTVGDLAERLVPEMDSFEALCERAIVEEDACVFAAVSRIDDALRSESEDDTLVAHALRALLLCARAAELLAVEPVAERAMGTGHVERVSLKHWRGTVARCRSRPAREFLTLLFESMVLSQHFAVAANRYDGGTQRLRVSIEEEGLTVLAPKPWRVQLTSDRLASAMALAADCGLIKVGEEDGTFEAA</sequence>
<comment type="caution">
    <text evidence="1">The sequence shown here is derived from an EMBL/GenBank/DDBJ whole genome shotgun (WGS) entry which is preliminary data.</text>
</comment>
<dbReference type="OrthoDB" id="8313627at2"/>
<dbReference type="AlphaFoldDB" id="A0A4U1IUD1"/>
<dbReference type="Proteomes" id="UP000309215">
    <property type="component" value="Unassembled WGS sequence"/>
</dbReference>
<proteinExistence type="predicted"/>
<evidence type="ECO:0000313" key="1">
    <source>
        <dbReference type="EMBL" id="TKC98023.1"/>
    </source>
</evidence>
<reference evidence="1 2" key="1">
    <citation type="submission" date="2019-04" db="EMBL/GenBank/DDBJ databases">
        <authorList>
            <person name="Li Y."/>
            <person name="Wang J."/>
        </authorList>
    </citation>
    <scope>NUCLEOTIDE SEQUENCE [LARGE SCALE GENOMIC DNA]</scope>
    <source>
        <strain evidence="1 2">DSM 14668</strain>
    </source>
</reference>
<dbReference type="EMBL" id="SSMQ01000076">
    <property type="protein sequence ID" value="TKC98023.1"/>
    <property type="molecule type" value="Genomic_DNA"/>
</dbReference>
<evidence type="ECO:0000313" key="2">
    <source>
        <dbReference type="Proteomes" id="UP000309215"/>
    </source>
</evidence>
<name>A0A4U1IUD1_9BACT</name>
<accession>A0A4U1IUD1</accession>